<evidence type="ECO:0000256" key="3">
    <source>
        <dbReference type="ARBA" id="ARBA00012835"/>
    </source>
</evidence>
<dbReference type="EMBL" id="CAOQHR010000002">
    <property type="protein sequence ID" value="CAI6307125.1"/>
    <property type="molecule type" value="Genomic_DNA"/>
</dbReference>
<keyword evidence="6 13" id="KW-0436">Ligase</keyword>
<dbReference type="PANTHER" id="PTHR43097">
    <property type="entry name" value="GLUTAMINE-TRNA LIGASE"/>
    <property type="match status" value="1"/>
</dbReference>
<evidence type="ECO:0000256" key="8">
    <source>
        <dbReference type="ARBA" id="ARBA00022840"/>
    </source>
</evidence>
<evidence type="ECO:0000256" key="5">
    <source>
        <dbReference type="ARBA" id="ARBA00022553"/>
    </source>
</evidence>
<dbReference type="PROSITE" id="PS00178">
    <property type="entry name" value="AA_TRNA_LIGASE_I"/>
    <property type="match status" value="1"/>
</dbReference>
<dbReference type="SUPFAM" id="SSF50715">
    <property type="entry name" value="Ribosomal protein L25-like"/>
    <property type="match status" value="1"/>
</dbReference>
<evidence type="ECO:0000256" key="12">
    <source>
        <dbReference type="ARBA" id="ARBA00048351"/>
    </source>
</evidence>
<comment type="similarity">
    <text evidence="2">Belongs to the class-I aminoacyl-tRNA synthetase family. Glutamate--tRNA ligase type 2 subfamily.</text>
</comment>
<dbReference type="InterPro" id="IPR020056">
    <property type="entry name" value="Rbsml_bL25/Gln-tRNA_synth_N"/>
</dbReference>
<evidence type="ECO:0000256" key="13">
    <source>
        <dbReference type="RuleBase" id="RU363037"/>
    </source>
</evidence>
<dbReference type="GO" id="GO:0005829">
    <property type="term" value="C:cytosol"/>
    <property type="evidence" value="ECO:0007669"/>
    <property type="project" value="TreeGrafter"/>
</dbReference>
<dbReference type="NCBIfam" id="TIGR00463">
    <property type="entry name" value="gltX_arch"/>
    <property type="match status" value="1"/>
</dbReference>
<feature type="compositionally biased region" description="Basic and acidic residues" evidence="14">
    <location>
        <begin position="153"/>
        <end position="169"/>
    </location>
</feature>
<dbReference type="InterPro" id="IPR020061">
    <property type="entry name" value="Glu_tRNA_lig_a-bdl"/>
</dbReference>
<dbReference type="InterPro" id="IPR036282">
    <property type="entry name" value="Glutathione-S-Trfase_C_sf"/>
</dbReference>
<evidence type="ECO:0000259" key="16">
    <source>
        <dbReference type="Pfam" id="PF03950"/>
    </source>
</evidence>
<dbReference type="PANTHER" id="PTHR43097:SF5">
    <property type="entry name" value="GLUTAMATE--TRNA LIGASE"/>
    <property type="match status" value="1"/>
</dbReference>
<dbReference type="FunFam" id="3.90.800.10:FF:000001">
    <property type="entry name" value="Glutamine--tRNA ligase"/>
    <property type="match status" value="1"/>
</dbReference>
<evidence type="ECO:0000256" key="2">
    <source>
        <dbReference type="ARBA" id="ARBA00008927"/>
    </source>
</evidence>
<evidence type="ECO:0000256" key="7">
    <source>
        <dbReference type="ARBA" id="ARBA00022741"/>
    </source>
</evidence>
<dbReference type="Proteomes" id="UP001152607">
    <property type="component" value="Unassembled WGS sequence"/>
</dbReference>
<comment type="caution">
    <text evidence="18">The sequence shown here is derived from an EMBL/GenBank/DDBJ whole genome shotgun (WGS) entry which is preliminary data.</text>
</comment>
<evidence type="ECO:0000259" key="17">
    <source>
        <dbReference type="Pfam" id="PF20974"/>
    </source>
</evidence>
<reference evidence="18" key="1">
    <citation type="submission" date="2023-01" db="EMBL/GenBank/DDBJ databases">
        <authorList>
            <person name="Van Ghelder C."/>
            <person name="Rancurel C."/>
        </authorList>
    </citation>
    <scope>NUCLEOTIDE SEQUENCE</scope>
    <source>
        <strain evidence="18">CNCM I-4278</strain>
    </source>
</reference>
<evidence type="ECO:0000256" key="10">
    <source>
        <dbReference type="ARBA" id="ARBA00023146"/>
    </source>
</evidence>
<keyword evidence="19" id="KW-1185">Reference proteome</keyword>
<dbReference type="InterPro" id="IPR000924">
    <property type="entry name" value="Glu/Gln-tRNA-synth"/>
</dbReference>
<evidence type="ECO:0000256" key="11">
    <source>
        <dbReference type="ARBA" id="ARBA00030865"/>
    </source>
</evidence>
<dbReference type="InterPro" id="IPR011035">
    <property type="entry name" value="Ribosomal_bL25/Gln-tRNA_synth"/>
</dbReference>
<dbReference type="Gene3D" id="1.10.1160.10">
    <property type="entry name" value="Glutamyl-trna Synthetase, Domain 2"/>
    <property type="match status" value="1"/>
</dbReference>
<dbReference type="Gene3D" id="1.20.1050.10">
    <property type="match status" value="1"/>
</dbReference>
<evidence type="ECO:0000256" key="6">
    <source>
        <dbReference type="ARBA" id="ARBA00022598"/>
    </source>
</evidence>
<evidence type="ECO:0000313" key="19">
    <source>
        <dbReference type="Proteomes" id="UP001152607"/>
    </source>
</evidence>
<feature type="domain" description="Glutamyl/glutaminyl-tRNA synthetase class Ib anti-codon binding" evidence="16">
    <location>
        <begin position="492"/>
        <end position="570"/>
    </location>
</feature>
<dbReference type="InterPro" id="IPR001412">
    <property type="entry name" value="aa-tRNA-synth_I_CS"/>
</dbReference>
<dbReference type="Pfam" id="PF00749">
    <property type="entry name" value="tRNA-synt_1c"/>
    <property type="match status" value="1"/>
</dbReference>
<evidence type="ECO:0000256" key="9">
    <source>
        <dbReference type="ARBA" id="ARBA00022917"/>
    </source>
</evidence>
<dbReference type="Gene3D" id="3.40.50.620">
    <property type="entry name" value="HUPs"/>
    <property type="match status" value="1"/>
</dbReference>
<dbReference type="PRINTS" id="PR00987">
    <property type="entry name" value="TRNASYNTHGLU"/>
</dbReference>
<dbReference type="InterPro" id="IPR004526">
    <property type="entry name" value="Glu-tRNA-synth_arc/euk"/>
</dbReference>
<proteinExistence type="inferred from homology"/>
<comment type="catalytic activity">
    <reaction evidence="12">
        <text>tRNA(Glu) + L-glutamate + ATP = L-glutamyl-tRNA(Glu) + AMP + diphosphate</text>
        <dbReference type="Rhea" id="RHEA:23540"/>
        <dbReference type="Rhea" id="RHEA-COMP:9663"/>
        <dbReference type="Rhea" id="RHEA-COMP:9680"/>
        <dbReference type="ChEBI" id="CHEBI:29985"/>
        <dbReference type="ChEBI" id="CHEBI:30616"/>
        <dbReference type="ChEBI" id="CHEBI:33019"/>
        <dbReference type="ChEBI" id="CHEBI:78442"/>
        <dbReference type="ChEBI" id="CHEBI:78520"/>
        <dbReference type="ChEBI" id="CHEBI:456215"/>
        <dbReference type="EC" id="6.1.1.17"/>
    </reaction>
</comment>
<evidence type="ECO:0000313" key="18">
    <source>
        <dbReference type="EMBL" id="CAI6307125.1"/>
    </source>
</evidence>
<gene>
    <name evidence="18" type="ORF">PDIGIT_LOCUS3067</name>
</gene>
<dbReference type="SUPFAM" id="SSF47616">
    <property type="entry name" value="GST C-terminal domain-like"/>
    <property type="match status" value="1"/>
</dbReference>
<comment type="subcellular location">
    <subcellularLocation>
        <location evidence="1">Cytoplasm</location>
    </subcellularLocation>
</comment>
<evidence type="ECO:0000259" key="15">
    <source>
        <dbReference type="Pfam" id="PF00749"/>
    </source>
</evidence>
<dbReference type="InterPro" id="IPR020058">
    <property type="entry name" value="Glu/Gln-tRNA-synth_Ib_cat-dom"/>
</dbReference>
<dbReference type="InterPro" id="IPR020059">
    <property type="entry name" value="Glu/Gln-tRNA-synth_Ib_codon-bd"/>
</dbReference>
<keyword evidence="4" id="KW-0963">Cytoplasm</keyword>
<dbReference type="Gene3D" id="3.90.800.10">
    <property type="entry name" value="Glutamyl-tRNA Synthetase, Domain 3"/>
    <property type="match status" value="1"/>
</dbReference>
<keyword evidence="8 13" id="KW-0067">ATP-binding</keyword>
<dbReference type="Pfam" id="PF20974">
    <property type="entry name" value="tRNA-synt_1c_C2"/>
    <property type="match status" value="1"/>
</dbReference>
<keyword evidence="7 13" id="KW-0547">Nucleotide-binding</keyword>
<evidence type="ECO:0000256" key="4">
    <source>
        <dbReference type="ARBA" id="ARBA00022490"/>
    </source>
</evidence>
<accession>A0A9W4XIS9</accession>
<dbReference type="HAMAP" id="MF_02076">
    <property type="entry name" value="Glu_tRNA_synth_type2"/>
    <property type="match status" value="1"/>
</dbReference>
<dbReference type="GO" id="GO:0006424">
    <property type="term" value="P:glutamyl-tRNA aminoacylation"/>
    <property type="evidence" value="ECO:0007669"/>
    <property type="project" value="InterPro"/>
</dbReference>
<evidence type="ECO:0000256" key="14">
    <source>
        <dbReference type="SAM" id="MobiDB-lite"/>
    </source>
</evidence>
<protein>
    <recommendedName>
        <fullName evidence="3">glutamate--tRNA ligase</fullName>
        <ecNumber evidence="3">6.1.1.17</ecNumber>
    </recommendedName>
    <alternativeName>
        <fullName evidence="11">Glutamyl-tRNA synthetase</fullName>
    </alternativeName>
</protein>
<keyword evidence="5" id="KW-0597">Phosphoprotein</keyword>
<dbReference type="EC" id="6.1.1.17" evidence="3"/>
<dbReference type="InterPro" id="IPR050132">
    <property type="entry name" value="Gln/Glu-tRNA_Ligase"/>
</dbReference>
<dbReference type="FunFam" id="1.10.1160.10:FF:000001">
    <property type="entry name" value="Glutamine--tRNA ligase"/>
    <property type="match status" value="1"/>
</dbReference>
<dbReference type="AlphaFoldDB" id="A0A9W4XIS9"/>
<dbReference type="SUPFAM" id="SSF52374">
    <property type="entry name" value="Nucleotidylyl transferase"/>
    <property type="match status" value="1"/>
</dbReference>
<dbReference type="Pfam" id="PF03950">
    <property type="entry name" value="tRNA-synt_1c_C"/>
    <property type="match status" value="1"/>
</dbReference>
<dbReference type="FunFam" id="2.40.240.10:FF:000004">
    <property type="entry name" value="Glutamyl-tRNA synthetase, cytoplasmic"/>
    <property type="match status" value="1"/>
</dbReference>
<feature type="region of interest" description="Disordered" evidence="14">
    <location>
        <begin position="151"/>
        <end position="173"/>
    </location>
</feature>
<organism evidence="18 19">
    <name type="scientific">Periconia digitata</name>
    <dbReference type="NCBI Taxonomy" id="1303443"/>
    <lineage>
        <taxon>Eukaryota</taxon>
        <taxon>Fungi</taxon>
        <taxon>Dikarya</taxon>
        <taxon>Ascomycota</taxon>
        <taxon>Pezizomycotina</taxon>
        <taxon>Dothideomycetes</taxon>
        <taxon>Pleosporomycetidae</taxon>
        <taxon>Pleosporales</taxon>
        <taxon>Massarineae</taxon>
        <taxon>Periconiaceae</taxon>
        <taxon>Periconia</taxon>
    </lineage>
</organism>
<dbReference type="InterPro" id="IPR014729">
    <property type="entry name" value="Rossmann-like_a/b/a_fold"/>
</dbReference>
<feature type="domain" description="Glutamyl/glutaminyl-tRNA synthetase class Ib catalytic" evidence="15">
    <location>
        <begin position="185"/>
        <end position="489"/>
    </location>
</feature>
<dbReference type="FunFam" id="3.40.50.620:FF:000037">
    <property type="entry name" value="Glutamine--tRNA ligase cytoplasmic"/>
    <property type="match status" value="1"/>
</dbReference>
<sequence length="695" mass="79367">MCHELAGFLTSITFVYEALPFAFPSPHQTTDNPAKAPVRLIAPKKLTLHPSTSRYTYTLIMEAQIEEWKHRAEALKPLNLKQIEPSLAELDAHLTLRSHIVGYTISDADTTVWQTIRANRVAHAYIKQNLMPNVCRWFRYIEEAYPQQAALPERPKEKAKDGEKQKDDGANYDIGLQDVGDGTGIVTRFPPEPSGYLHIGHAKAALLNDYFAHEKYKGTLILRFDDTNPIKEKQEFQDSIIEDLALMGIKADKVSYTSDYFQELYEFCVRMIKEGTAYADDTIQEKMRDERMNGVASARRDSSVEDNLARFEEMKKGSPEGLKWCIRAKMSVDNPNKAMRDPVIYRCSPEVHHRTGDTWKIYPTYDLCCPIVDSIEGVTHALRTTEYNDRDAQYQWFIKTLKLRGVYNWNFARLNFVRTLLSKRKLTKIVDSGLVTGWDDARMPTIRGIRRRGVTIPALREFILKQGPSKNIVMQDWFAFWATNKKHIDPIASRYTAVASAGKVTATITGAREGVITEEKDKHAKYTNLGKKKVVYSKSIILEQEDAASFAQDEEITLMNWGNAIVRNISHSINPLAQPSGLKTVTNLELELHLQGDVKKTSKKVHWLSTDQELVPVELVDYDYLITKDKLEEEDSLDDFLNKTTETRVQALADCNVAELKVDDIFQFDRKAFYRVDKAFKHGEPAVAFQIPRGK</sequence>
<keyword evidence="10 13" id="KW-0030">Aminoacyl-tRNA synthetase</keyword>
<dbReference type="Gene3D" id="2.40.240.10">
    <property type="entry name" value="Ribosomal Protein L25, Chain P"/>
    <property type="match status" value="1"/>
</dbReference>
<name>A0A9W4XIS9_9PLEO</name>
<dbReference type="GO" id="GO:0005524">
    <property type="term" value="F:ATP binding"/>
    <property type="evidence" value="ECO:0007669"/>
    <property type="project" value="UniProtKB-KW"/>
</dbReference>
<evidence type="ECO:0000256" key="1">
    <source>
        <dbReference type="ARBA" id="ARBA00004496"/>
    </source>
</evidence>
<dbReference type="GO" id="GO:0004818">
    <property type="term" value="F:glutamate-tRNA ligase activity"/>
    <property type="evidence" value="ECO:0007669"/>
    <property type="project" value="UniProtKB-EC"/>
</dbReference>
<dbReference type="OrthoDB" id="10250478at2759"/>
<feature type="domain" description="tRNA synthetases class I (E and Q) anti-codon binding" evidence="17">
    <location>
        <begin position="604"/>
        <end position="677"/>
    </location>
</feature>
<dbReference type="GO" id="GO:0017102">
    <property type="term" value="C:methionyl glutamyl tRNA synthetase complex"/>
    <property type="evidence" value="ECO:0007669"/>
    <property type="project" value="TreeGrafter"/>
</dbReference>
<keyword evidence="9 13" id="KW-0648">Protein biosynthesis</keyword>
<dbReference type="InterPro" id="IPR049437">
    <property type="entry name" value="tRNA-synt_1c_C2"/>
</dbReference>